<dbReference type="RefSeq" id="WP_176621614.1">
    <property type="nucleotide sequence ID" value="NZ_JABXXQ010000003.1"/>
</dbReference>
<gene>
    <name evidence="1" type="ORF">HUK83_00660</name>
</gene>
<evidence type="ECO:0000313" key="2">
    <source>
        <dbReference type="Proteomes" id="UP000565205"/>
    </source>
</evidence>
<name>A0A850NPE8_9PROT</name>
<dbReference type="EMBL" id="JABXXQ010000003">
    <property type="protein sequence ID" value="NVN28858.1"/>
    <property type="molecule type" value="Genomic_DNA"/>
</dbReference>
<accession>A0A850NPE8</accession>
<dbReference type="Proteomes" id="UP000565205">
    <property type="component" value="Unassembled WGS sequence"/>
</dbReference>
<evidence type="ECO:0008006" key="3">
    <source>
        <dbReference type="Google" id="ProtNLM"/>
    </source>
</evidence>
<comment type="caution">
    <text evidence="1">The sequence shown here is derived from an EMBL/GenBank/DDBJ whole genome shotgun (WGS) entry which is preliminary data.</text>
</comment>
<evidence type="ECO:0000313" key="1">
    <source>
        <dbReference type="EMBL" id="NVN28858.1"/>
    </source>
</evidence>
<sequence length="148" mass="15721">MPMTGLRKTEAKEGAIVRFLQSLSRTGNVGLSCRAAGLARKHVGGLLLADSDFADAYAQAMEDAQDLLYAEARRRAVTGILIGAGGQAKSNNGGRVRKYSDPLLMMLMRQSGPVATRAAAGKPEADDLGAILRSIVRDEDPSVMQYPS</sequence>
<protein>
    <recommendedName>
        <fullName evidence="3">Terminase small subunit</fullName>
    </recommendedName>
</protein>
<reference evidence="1 2" key="1">
    <citation type="submission" date="2020-06" db="EMBL/GenBank/DDBJ databases">
        <title>Description of novel acetic acid bacteria.</title>
        <authorList>
            <person name="Sombolestani A."/>
        </authorList>
    </citation>
    <scope>NUCLEOTIDE SEQUENCE [LARGE SCALE GENOMIC DNA]</scope>
    <source>
        <strain evidence="1 2">LMG 26838</strain>
    </source>
</reference>
<proteinExistence type="predicted"/>
<organism evidence="1 2">
    <name type="scientific">Endobacter medicaginis</name>
    <dbReference type="NCBI Taxonomy" id="1181271"/>
    <lineage>
        <taxon>Bacteria</taxon>
        <taxon>Pseudomonadati</taxon>
        <taxon>Pseudomonadota</taxon>
        <taxon>Alphaproteobacteria</taxon>
        <taxon>Acetobacterales</taxon>
        <taxon>Acetobacteraceae</taxon>
        <taxon>Endobacter</taxon>
    </lineage>
</organism>
<dbReference type="AlphaFoldDB" id="A0A850NPE8"/>